<protein>
    <submittedName>
        <fullName evidence="5">Response regulator receiver protein</fullName>
    </submittedName>
</protein>
<dbReference type="AlphaFoldDB" id="A1WTI7"/>
<reference evidence="5 6" key="2">
    <citation type="journal article" date="2013" name="Stand. Genomic Sci.">
        <title>Complete genome sequence of Halorhodospira halophila SL1.</title>
        <authorList>
            <person name="Challacombe J.F."/>
            <person name="Majid S."/>
            <person name="Deole R."/>
            <person name="Brettin T.S."/>
            <person name="Bruce D."/>
            <person name="Delano S.F."/>
            <person name="Detter J.C."/>
            <person name="Gleasner C.D."/>
            <person name="Han C.S."/>
            <person name="Misra M."/>
            <person name="Reitenga K.G."/>
            <person name="Mikhailova N."/>
            <person name="Woyke T."/>
            <person name="Pitluck S."/>
            <person name="Nolan M."/>
            <person name="Land M.L."/>
            <person name="Saunders E."/>
            <person name="Tapia R."/>
            <person name="Lapidus A."/>
            <person name="Ivanova N."/>
            <person name="Hoff W.D."/>
        </authorList>
    </citation>
    <scope>NUCLEOTIDE SEQUENCE [LARGE SCALE GENOMIC DNA]</scope>
    <source>
        <strain evidence="6">DSM 244 / SL1</strain>
    </source>
</reference>
<proteinExistence type="predicted"/>
<dbReference type="InterPro" id="IPR001789">
    <property type="entry name" value="Sig_transdc_resp-reg_receiver"/>
</dbReference>
<evidence type="ECO:0000256" key="2">
    <source>
        <dbReference type="PROSITE-ProRule" id="PRU00169"/>
    </source>
</evidence>
<dbReference type="PANTHER" id="PTHR43156">
    <property type="entry name" value="STAGE II SPORULATION PROTEIN E-RELATED"/>
    <property type="match status" value="1"/>
</dbReference>
<accession>A1WTI7</accession>
<evidence type="ECO:0000313" key="5">
    <source>
        <dbReference type="EMBL" id="ABM60999.1"/>
    </source>
</evidence>
<keyword evidence="2" id="KW-0597">Phosphoprotein</keyword>
<dbReference type="HOGENOM" id="CLU_000445_43_7_6"/>
<dbReference type="Gene3D" id="3.40.50.2300">
    <property type="match status" value="1"/>
</dbReference>
<dbReference type="SMART" id="SM00331">
    <property type="entry name" value="PP2C_SIG"/>
    <property type="match status" value="1"/>
</dbReference>
<dbReference type="KEGG" id="hha:Hhal_0205"/>
<dbReference type="InterPro" id="IPR001932">
    <property type="entry name" value="PPM-type_phosphatase-like_dom"/>
</dbReference>
<reference evidence="6" key="1">
    <citation type="submission" date="2006-12" db="EMBL/GenBank/DDBJ databases">
        <title>Complete sequence of Halorhodospira halophila SL1.</title>
        <authorList>
            <consortium name="US DOE Joint Genome Institute"/>
            <person name="Copeland A."/>
            <person name="Lucas S."/>
            <person name="Lapidus A."/>
            <person name="Barry K."/>
            <person name="Detter J.C."/>
            <person name="Glavina del Rio T."/>
            <person name="Hammon N."/>
            <person name="Israni S."/>
            <person name="Dalin E."/>
            <person name="Tice H."/>
            <person name="Pitluck S."/>
            <person name="Saunders E."/>
            <person name="Brettin T."/>
            <person name="Bruce D."/>
            <person name="Han C."/>
            <person name="Tapia R."/>
            <person name="Schmutz J."/>
            <person name="Larimer F."/>
            <person name="Land M."/>
            <person name="Hauser L."/>
            <person name="Kyrpides N."/>
            <person name="Mikhailova N."/>
            <person name="Hoff W."/>
            <person name="Richardson P."/>
        </authorList>
    </citation>
    <scope>NUCLEOTIDE SEQUENCE [LARGE SCALE GENOMIC DNA]</scope>
    <source>
        <strain evidence="6">DSM 244 / SL1</strain>
    </source>
</reference>
<feature type="coiled-coil region" evidence="3">
    <location>
        <begin position="135"/>
        <end position="162"/>
    </location>
</feature>
<dbReference type="SUPFAM" id="SSF52172">
    <property type="entry name" value="CheY-like"/>
    <property type="match status" value="1"/>
</dbReference>
<dbReference type="eggNOG" id="COG3437">
    <property type="taxonomic scope" value="Bacteria"/>
</dbReference>
<dbReference type="Gene3D" id="3.60.40.10">
    <property type="entry name" value="PPM-type phosphatase domain"/>
    <property type="match status" value="1"/>
</dbReference>
<keyword evidence="1" id="KW-0378">Hydrolase</keyword>
<dbReference type="Pfam" id="PF07228">
    <property type="entry name" value="SpoIIE"/>
    <property type="match status" value="1"/>
</dbReference>
<dbReference type="InterPro" id="IPR011006">
    <property type="entry name" value="CheY-like_superfamily"/>
</dbReference>
<dbReference type="SUPFAM" id="SSF81606">
    <property type="entry name" value="PP2C-like"/>
    <property type="match status" value="1"/>
</dbReference>
<dbReference type="GO" id="GO:0016791">
    <property type="term" value="F:phosphatase activity"/>
    <property type="evidence" value="ECO:0007669"/>
    <property type="project" value="TreeGrafter"/>
</dbReference>
<dbReference type="OrthoDB" id="9811749at2"/>
<organism evidence="5 6">
    <name type="scientific">Halorhodospira halophila (strain DSM 244 / SL1)</name>
    <name type="common">Ectothiorhodospira halophila (strain DSM 244 / SL1)</name>
    <dbReference type="NCBI Taxonomy" id="349124"/>
    <lineage>
        <taxon>Bacteria</taxon>
        <taxon>Pseudomonadati</taxon>
        <taxon>Pseudomonadota</taxon>
        <taxon>Gammaproteobacteria</taxon>
        <taxon>Chromatiales</taxon>
        <taxon>Ectothiorhodospiraceae</taxon>
        <taxon>Halorhodospira</taxon>
    </lineage>
</organism>
<evidence type="ECO:0000256" key="1">
    <source>
        <dbReference type="ARBA" id="ARBA00022801"/>
    </source>
</evidence>
<dbReference type="InterPro" id="IPR052016">
    <property type="entry name" value="Bact_Sigma-Reg"/>
</dbReference>
<dbReference type="Proteomes" id="UP000000647">
    <property type="component" value="Chromosome"/>
</dbReference>
<dbReference type="InterPro" id="IPR036457">
    <property type="entry name" value="PPM-type-like_dom_sf"/>
</dbReference>
<dbReference type="GO" id="GO:0000160">
    <property type="term" value="P:phosphorelay signal transduction system"/>
    <property type="evidence" value="ECO:0007669"/>
    <property type="project" value="InterPro"/>
</dbReference>
<keyword evidence="3" id="KW-0175">Coiled coil</keyword>
<feature type="domain" description="Response regulatory" evidence="4">
    <location>
        <begin position="13"/>
        <end position="129"/>
    </location>
</feature>
<dbReference type="eggNOG" id="COG2208">
    <property type="taxonomic scope" value="Bacteria"/>
</dbReference>
<feature type="modified residue" description="4-aspartylphosphate" evidence="2">
    <location>
        <position position="62"/>
    </location>
</feature>
<sequence length="395" mass="43038">MDPSADEVSGRPIVLVVDDEPINLELLGRLLGDAYRVLVARSGEQALDIVARERLPDLVLLDITMPGISGYDVLDALQGEPRTRGVPVIFISARGDWEDEADGLARGAVDYITKPFNSAVVRARVGAHVKLKVRSDLLAANYRQLEAQQQRIEEDLRVASRIQQSLLPSAPPPGAGYALDWYYRPSAGLGGDLFVTIPLEDGRLVLYMLDVSGHGVSAALVSFSVAQSIRQWVAERRQVSPAALLDALDAEYPLERFDKFFTLIVLVYDPAAREIRYANAGHPPGLLIRQRGGSIPLEAGGLPVGIGGWGRYEEGRVAVAEGDLLFIYTDGLVDLEDAVGAHLSSARLEVVLRDWRGCPSDGVIRGVQRMMVEHSQQPPEDDITFACLRVTGRTA</sequence>
<dbReference type="SMART" id="SM00448">
    <property type="entry name" value="REC"/>
    <property type="match status" value="1"/>
</dbReference>
<evidence type="ECO:0000259" key="4">
    <source>
        <dbReference type="PROSITE" id="PS50110"/>
    </source>
</evidence>
<dbReference type="RefSeq" id="WP_011813022.1">
    <property type="nucleotide sequence ID" value="NC_008789.1"/>
</dbReference>
<name>A1WTI7_HALHL</name>
<dbReference type="Pfam" id="PF00072">
    <property type="entry name" value="Response_reg"/>
    <property type="match status" value="1"/>
</dbReference>
<evidence type="ECO:0000313" key="6">
    <source>
        <dbReference type="Proteomes" id="UP000000647"/>
    </source>
</evidence>
<evidence type="ECO:0000256" key="3">
    <source>
        <dbReference type="SAM" id="Coils"/>
    </source>
</evidence>
<dbReference type="PANTHER" id="PTHR43156:SF2">
    <property type="entry name" value="STAGE II SPORULATION PROTEIN E"/>
    <property type="match status" value="1"/>
</dbReference>
<dbReference type="STRING" id="349124.Hhal_0205"/>
<keyword evidence="6" id="KW-1185">Reference proteome</keyword>
<dbReference type="EMBL" id="CP000544">
    <property type="protein sequence ID" value="ABM60999.1"/>
    <property type="molecule type" value="Genomic_DNA"/>
</dbReference>
<dbReference type="PROSITE" id="PS50110">
    <property type="entry name" value="RESPONSE_REGULATORY"/>
    <property type="match status" value="1"/>
</dbReference>
<gene>
    <name evidence="5" type="ordered locus">Hhal_0205</name>
</gene>